<dbReference type="PROSITE" id="PS51257">
    <property type="entry name" value="PROKAR_LIPOPROTEIN"/>
    <property type="match status" value="1"/>
</dbReference>
<sequence length="68" mass="7491">MKRIAVAIISICFLTACGKPKEEANALTPEQETQLVDSVALHLDQHKDELQQKADSVTNDVDSLLKDI</sequence>
<proteinExistence type="predicted"/>
<gene>
    <name evidence="1" type="ORF">DQQ10_09860</name>
</gene>
<reference evidence="1 2" key="1">
    <citation type="submission" date="2018-06" db="EMBL/GenBank/DDBJ databases">
        <title>Chryseolinea flavus sp. nov., a member of the phylum Bacteroidetes isolated from soil.</title>
        <authorList>
            <person name="Li Y."/>
            <person name="Wang J."/>
        </authorList>
    </citation>
    <scope>NUCLEOTIDE SEQUENCE [LARGE SCALE GENOMIC DNA]</scope>
    <source>
        <strain evidence="1 2">SDU1-6</strain>
    </source>
</reference>
<keyword evidence="2" id="KW-1185">Reference proteome</keyword>
<dbReference type="AlphaFoldDB" id="A0A364Y325"/>
<organism evidence="1 2">
    <name type="scientific">Pseudochryseolinea flava</name>
    <dbReference type="NCBI Taxonomy" id="2059302"/>
    <lineage>
        <taxon>Bacteria</taxon>
        <taxon>Pseudomonadati</taxon>
        <taxon>Bacteroidota</taxon>
        <taxon>Cytophagia</taxon>
        <taxon>Cytophagales</taxon>
        <taxon>Fulvivirgaceae</taxon>
        <taxon>Pseudochryseolinea</taxon>
    </lineage>
</organism>
<comment type="caution">
    <text evidence="1">The sequence shown here is derived from an EMBL/GenBank/DDBJ whole genome shotgun (WGS) entry which is preliminary data.</text>
</comment>
<dbReference type="EMBL" id="QMFY01000004">
    <property type="protein sequence ID" value="RAW01210.1"/>
    <property type="molecule type" value="Genomic_DNA"/>
</dbReference>
<evidence type="ECO:0000313" key="1">
    <source>
        <dbReference type="EMBL" id="RAW01210.1"/>
    </source>
</evidence>
<protein>
    <recommendedName>
        <fullName evidence="3">Lipoprotein</fullName>
    </recommendedName>
</protein>
<dbReference type="Proteomes" id="UP000251889">
    <property type="component" value="Unassembled WGS sequence"/>
</dbReference>
<evidence type="ECO:0008006" key="3">
    <source>
        <dbReference type="Google" id="ProtNLM"/>
    </source>
</evidence>
<accession>A0A364Y325</accession>
<evidence type="ECO:0000313" key="2">
    <source>
        <dbReference type="Proteomes" id="UP000251889"/>
    </source>
</evidence>
<dbReference type="OrthoDB" id="998120at2"/>
<name>A0A364Y325_9BACT</name>
<dbReference type="RefSeq" id="WP_112746696.1">
    <property type="nucleotide sequence ID" value="NZ_QMFY01000004.1"/>
</dbReference>